<accession>A2E4V0</accession>
<sequence>MDLNSKSEVLKKASEVYQQEKAQLDKLTLENKKLRSLLEMQNQMISNQQELIHQVVQETRKYIEIEKERHDIQAKIKQETENLNSAIKDSEEVLKVVNEDMPEISKSKEDTIHALRHINLLKGIETIQTLIFNLSEKAMNEHKTVIDKSDICELILSINEVIDIAVQSGAATESEDQTIARHALIIGVLNGKRPVEE</sequence>
<protein>
    <submittedName>
        <fullName evidence="2">Uncharacterized protein</fullName>
    </submittedName>
</protein>
<reference evidence="2" key="2">
    <citation type="journal article" date="2007" name="Science">
        <title>Draft genome sequence of the sexually transmitted pathogen Trichomonas vaginalis.</title>
        <authorList>
            <person name="Carlton J.M."/>
            <person name="Hirt R.P."/>
            <person name="Silva J.C."/>
            <person name="Delcher A.L."/>
            <person name="Schatz M."/>
            <person name="Zhao Q."/>
            <person name="Wortman J.R."/>
            <person name="Bidwell S.L."/>
            <person name="Alsmark U.C.M."/>
            <person name="Besteiro S."/>
            <person name="Sicheritz-Ponten T."/>
            <person name="Noel C.J."/>
            <person name="Dacks J.B."/>
            <person name="Foster P.G."/>
            <person name="Simillion C."/>
            <person name="Van de Peer Y."/>
            <person name="Miranda-Saavedra D."/>
            <person name="Barton G.J."/>
            <person name="Westrop G.D."/>
            <person name="Mueller S."/>
            <person name="Dessi D."/>
            <person name="Fiori P.L."/>
            <person name="Ren Q."/>
            <person name="Paulsen I."/>
            <person name="Zhang H."/>
            <person name="Bastida-Corcuera F.D."/>
            <person name="Simoes-Barbosa A."/>
            <person name="Brown M.T."/>
            <person name="Hayes R.D."/>
            <person name="Mukherjee M."/>
            <person name="Okumura C.Y."/>
            <person name="Schneider R."/>
            <person name="Smith A.J."/>
            <person name="Vanacova S."/>
            <person name="Villalvazo M."/>
            <person name="Haas B.J."/>
            <person name="Pertea M."/>
            <person name="Feldblyum T.V."/>
            <person name="Utterback T.R."/>
            <person name="Shu C.L."/>
            <person name="Osoegawa K."/>
            <person name="de Jong P.J."/>
            <person name="Hrdy I."/>
            <person name="Horvathova L."/>
            <person name="Zubacova Z."/>
            <person name="Dolezal P."/>
            <person name="Malik S.B."/>
            <person name="Logsdon J.M. Jr."/>
            <person name="Henze K."/>
            <person name="Gupta A."/>
            <person name="Wang C.C."/>
            <person name="Dunne R.L."/>
            <person name="Upcroft J.A."/>
            <person name="Upcroft P."/>
            <person name="White O."/>
            <person name="Salzberg S.L."/>
            <person name="Tang P."/>
            <person name="Chiu C.-H."/>
            <person name="Lee Y.-S."/>
            <person name="Embley T.M."/>
            <person name="Coombs G.H."/>
            <person name="Mottram J.C."/>
            <person name="Tachezy J."/>
            <person name="Fraser-Liggett C.M."/>
            <person name="Johnson P.J."/>
        </authorList>
    </citation>
    <scope>NUCLEOTIDE SEQUENCE [LARGE SCALE GENOMIC DNA]</scope>
    <source>
        <strain evidence="2">G3</strain>
    </source>
</reference>
<gene>
    <name evidence="2" type="ORF">TVAG_160950</name>
</gene>
<keyword evidence="3" id="KW-1185">Reference proteome</keyword>
<dbReference type="AlphaFoldDB" id="A2E4V0"/>
<proteinExistence type="predicted"/>
<dbReference type="RefSeq" id="XP_001324512.1">
    <property type="nucleotide sequence ID" value="XM_001324477.1"/>
</dbReference>
<evidence type="ECO:0000313" key="3">
    <source>
        <dbReference type="Proteomes" id="UP000001542"/>
    </source>
</evidence>
<feature type="coiled-coil region" evidence="1">
    <location>
        <begin position="10"/>
        <end position="89"/>
    </location>
</feature>
<evidence type="ECO:0000313" key="2">
    <source>
        <dbReference type="EMBL" id="EAY12289.1"/>
    </source>
</evidence>
<dbReference type="Proteomes" id="UP000001542">
    <property type="component" value="Unassembled WGS sequence"/>
</dbReference>
<evidence type="ECO:0000256" key="1">
    <source>
        <dbReference type="SAM" id="Coils"/>
    </source>
</evidence>
<dbReference type="EMBL" id="DS113304">
    <property type="protein sequence ID" value="EAY12289.1"/>
    <property type="molecule type" value="Genomic_DNA"/>
</dbReference>
<keyword evidence="1" id="KW-0175">Coiled coil</keyword>
<dbReference type="SMR" id="A2E4V0"/>
<name>A2E4V0_TRIV3</name>
<organism evidence="2 3">
    <name type="scientific">Trichomonas vaginalis (strain ATCC PRA-98 / G3)</name>
    <dbReference type="NCBI Taxonomy" id="412133"/>
    <lineage>
        <taxon>Eukaryota</taxon>
        <taxon>Metamonada</taxon>
        <taxon>Parabasalia</taxon>
        <taxon>Trichomonadida</taxon>
        <taxon>Trichomonadidae</taxon>
        <taxon>Trichomonas</taxon>
    </lineage>
</organism>
<dbReference type="InParanoid" id="A2E4V0"/>
<dbReference type="VEuPathDB" id="TrichDB:TVAG_160950"/>
<reference evidence="2" key="1">
    <citation type="submission" date="2006-10" db="EMBL/GenBank/DDBJ databases">
        <authorList>
            <person name="Amadeo P."/>
            <person name="Zhao Q."/>
            <person name="Wortman J."/>
            <person name="Fraser-Liggett C."/>
            <person name="Carlton J."/>
        </authorList>
    </citation>
    <scope>NUCLEOTIDE SEQUENCE</scope>
    <source>
        <strain evidence="2">G3</strain>
    </source>
</reference>
<dbReference type="VEuPathDB" id="TrichDB:TVAGG3_0227930"/>
<dbReference type="KEGG" id="tva:4770240"/>